<sequence length="217" mass="24457">MPIALPNPKGSIIHSRPPLLTGRLFDEQGNRLTPVHTQNHGKRYRYHVTDTRKADTYDADVWRIPGSVIEPIVEAQLIQVLRNRAQLAKWIQKYCPTSNLARSLENAAALESRLLADNLSESKASIIRRIFMRISLATNSIHFEIDVRRLVAIIAKHGRGIDIPAVNQSAESGGRQHGKPAMNLQPPRSRSPCPSFSSAEVRKYGSWLRMAQRKTNR</sequence>
<keyword evidence="3" id="KW-1185">Reference proteome</keyword>
<protein>
    <submittedName>
        <fullName evidence="2">Uncharacterized protein</fullName>
    </submittedName>
</protein>
<evidence type="ECO:0000313" key="3">
    <source>
        <dbReference type="Proteomes" id="UP000633219"/>
    </source>
</evidence>
<proteinExistence type="predicted"/>
<dbReference type="AlphaFoldDB" id="A0A936YVS2"/>
<evidence type="ECO:0000256" key="1">
    <source>
        <dbReference type="SAM" id="MobiDB-lite"/>
    </source>
</evidence>
<dbReference type="RefSeq" id="WP_201662636.1">
    <property type="nucleotide sequence ID" value="NZ_JAEQNC010000013.1"/>
</dbReference>
<dbReference type="Proteomes" id="UP000633219">
    <property type="component" value="Unassembled WGS sequence"/>
</dbReference>
<evidence type="ECO:0000313" key="2">
    <source>
        <dbReference type="EMBL" id="MBL0374367.1"/>
    </source>
</evidence>
<feature type="compositionally biased region" description="Low complexity" evidence="1">
    <location>
        <begin position="186"/>
        <end position="197"/>
    </location>
</feature>
<reference evidence="2" key="1">
    <citation type="submission" date="2021-01" db="EMBL/GenBank/DDBJ databases">
        <title>Rhizobium sp. strain KVB221 16S ribosomal RNA gene Genome sequencing and assembly.</title>
        <authorList>
            <person name="Kang M."/>
        </authorList>
    </citation>
    <scope>NUCLEOTIDE SEQUENCE</scope>
    <source>
        <strain evidence="2">KVB221</strain>
    </source>
</reference>
<organism evidence="2 3">
    <name type="scientific">Rhizobium setariae</name>
    <dbReference type="NCBI Taxonomy" id="2801340"/>
    <lineage>
        <taxon>Bacteria</taxon>
        <taxon>Pseudomonadati</taxon>
        <taxon>Pseudomonadota</taxon>
        <taxon>Alphaproteobacteria</taxon>
        <taxon>Hyphomicrobiales</taxon>
        <taxon>Rhizobiaceae</taxon>
        <taxon>Rhizobium/Agrobacterium group</taxon>
        <taxon>Rhizobium</taxon>
    </lineage>
</organism>
<name>A0A936YVS2_9HYPH</name>
<dbReference type="EMBL" id="JAEQNC010000013">
    <property type="protein sequence ID" value="MBL0374367.1"/>
    <property type="molecule type" value="Genomic_DNA"/>
</dbReference>
<feature type="region of interest" description="Disordered" evidence="1">
    <location>
        <begin position="165"/>
        <end position="197"/>
    </location>
</feature>
<gene>
    <name evidence="2" type="ORF">JJB09_20335</name>
</gene>
<comment type="caution">
    <text evidence="2">The sequence shown here is derived from an EMBL/GenBank/DDBJ whole genome shotgun (WGS) entry which is preliminary data.</text>
</comment>
<accession>A0A936YVS2</accession>